<evidence type="ECO:0000313" key="3">
    <source>
        <dbReference type="EMBL" id="RVW10032.1"/>
    </source>
</evidence>
<comment type="catalytic activity">
    <reaction evidence="2">
        <text>oxidized coenzyme F420-(gamma-L-Glu)(n) + a quinol + H(+) = reduced coenzyme F420-(gamma-L-Glu)(n) + a quinone</text>
        <dbReference type="Rhea" id="RHEA:39663"/>
        <dbReference type="Rhea" id="RHEA-COMP:12939"/>
        <dbReference type="Rhea" id="RHEA-COMP:14378"/>
        <dbReference type="ChEBI" id="CHEBI:15378"/>
        <dbReference type="ChEBI" id="CHEBI:24646"/>
        <dbReference type="ChEBI" id="CHEBI:132124"/>
        <dbReference type="ChEBI" id="CHEBI:133980"/>
        <dbReference type="ChEBI" id="CHEBI:139511"/>
    </reaction>
</comment>
<dbReference type="Gene3D" id="2.30.110.10">
    <property type="entry name" value="Electron Transport, Fmn-binding Protein, Chain A"/>
    <property type="match status" value="1"/>
</dbReference>
<comment type="similarity">
    <text evidence="1">Belongs to the F420H(2)-dependent quinone reductase family.</text>
</comment>
<reference evidence="3 4" key="1">
    <citation type="submission" date="2018-11" db="EMBL/GenBank/DDBJ databases">
        <title>Rhodococcus spongicola sp. nov. and Rhodococcus xishaensis sp. nov. from marine sponges.</title>
        <authorList>
            <person name="Li L."/>
            <person name="Lin H.W."/>
        </authorList>
    </citation>
    <scope>NUCLEOTIDE SEQUENCE [LARGE SCALE GENOMIC DNA]</scope>
    <source>
        <strain evidence="3 4">CCTCC AB2014297</strain>
    </source>
</reference>
<dbReference type="InterPro" id="IPR012349">
    <property type="entry name" value="Split_barrel_FMN-bd"/>
</dbReference>
<dbReference type="EMBL" id="RKLP01000003">
    <property type="protein sequence ID" value="RVW10032.1"/>
    <property type="molecule type" value="Genomic_DNA"/>
</dbReference>
<dbReference type="PANTHER" id="PTHR39428">
    <property type="entry name" value="F420H(2)-DEPENDENT QUINONE REDUCTASE RV1261C"/>
    <property type="match status" value="1"/>
</dbReference>
<dbReference type="GO" id="GO:0005886">
    <property type="term" value="C:plasma membrane"/>
    <property type="evidence" value="ECO:0007669"/>
    <property type="project" value="TreeGrafter"/>
</dbReference>
<dbReference type="InterPro" id="IPR004378">
    <property type="entry name" value="F420H2_quin_Rdtase"/>
</dbReference>
<protein>
    <submittedName>
        <fullName evidence="3">Nitroreductase family deazaflavin-dependent oxidoreductase</fullName>
    </submittedName>
</protein>
<evidence type="ECO:0000256" key="2">
    <source>
        <dbReference type="ARBA" id="ARBA00049106"/>
    </source>
</evidence>
<gene>
    <name evidence="3" type="ORF">EGT67_07310</name>
</gene>
<dbReference type="Proteomes" id="UP000286208">
    <property type="component" value="Unassembled WGS sequence"/>
</dbReference>
<dbReference type="SUPFAM" id="SSF50475">
    <property type="entry name" value="FMN-binding split barrel"/>
    <property type="match status" value="1"/>
</dbReference>
<dbReference type="GO" id="GO:0016491">
    <property type="term" value="F:oxidoreductase activity"/>
    <property type="evidence" value="ECO:0007669"/>
    <property type="project" value="InterPro"/>
</dbReference>
<organism evidence="3 4">
    <name type="scientific">Prescottella agglutinans</name>
    <dbReference type="NCBI Taxonomy" id="1644129"/>
    <lineage>
        <taxon>Bacteria</taxon>
        <taxon>Bacillati</taxon>
        <taxon>Actinomycetota</taxon>
        <taxon>Actinomycetes</taxon>
        <taxon>Mycobacteriales</taxon>
        <taxon>Nocardiaceae</taxon>
        <taxon>Prescottella</taxon>
    </lineage>
</organism>
<evidence type="ECO:0000313" key="4">
    <source>
        <dbReference type="Proteomes" id="UP000286208"/>
    </source>
</evidence>
<dbReference type="NCBIfam" id="TIGR00026">
    <property type="entry name" value="hi_GC_TIGR00026"/>
    <property type="match status" value="1"/>
</dbReference>
<accession>A0A3S3ZWQ3</accession>
<dbReference type="PANTHER" id="PTHR39428:SF1">
    <property type="entry name" value="F420H(2)-DEPENDENT QUINONE REDUCTASE RV1261C"/>
    <property type="match status" value="1"/>
</dbReference>
<proteinExistence type="inferred from homology"/>
<sequence>MSESSFPDVRWGSENSILRRPGIAFASTKLGSWTIRRLAGVDRRLLERSKGRFTVLGPIGAPTVLLNTVGRKSGQRRTSPLLYIRDDDRLVVVGSNFGQNHHPAWTSNLLAQPEASVTMAGRDIPVLATQVTGEEKERLYKQFVELAGAYAVYQGRTDRDIRVFTLARR</sequence>
<keyword evidence="4" id="KW-1185">Reference proteome</keyword>
<dbReference type="Pfam" id="PF04075">
    <property type="entry name" value="F420H2_quin_red"/>
    <property type="match status" value="1"/>
</dbReference>
<dbReference type="OrthoDB" id="8225825at2"/>
<dbReference type="RefSeq" id="WP_127915411.1">
    <property type="nucleotide sequence ID" value="NZ_RKLP01000003.1"/>
</dbReference>
<name>A0A3S3ZWQ3_9NOCA</name>
<evidence type="ECO:0000256" key="1">
    <source>
        <dbReference type="ARBA" id="ARBA00008710"/>
    </source>
</evidence>
<dbReference type="AlphaFoldDB" id="A0A3S3ZWQ3"/>
<comment type="caution">
    <text evidence="3">The sequence shown here is derived from an EMBL/GenBank/DDBJ whole genome shotgun (WGS) entry which is preliminary data.</text>
</comment>
<dbReference type="GO" id="GO:0070967">
    <property type="term" value="F:coenzyme F420 binding"/>
    <property type="evidence" value="ECO:0007669"/>
    <property type="project" value="TreeGrafter"/>
</dbReference>